<protein>
    <recommendedName>
        <fullName evidence="4">Lipoprotein</fullName>
    </recommendedName>
</protein>
<evidence type="ECO:0008006" key="4">
    <source>
        <dbReference type="Google" id="ProtNLM"/>
    </source>
</evidence>
<sequence>MKTLLQACSAALSAALISGCATHPLPDAVTDDTVTIVNKVRCEAGDAVIIAMAAHLEKTGYNEDAKFARKLKLKRATAAELMEPDGSGKISRIALNYFKKYVRGVIVYDFDLDIENERTHGFGVTKVSENLRRAFDYKVGGSLDLKHQARRQFRILDKFSDLVALYKNNQCSSSVPLSPNYPIAGKIGLLESIKTFIAINDGAKVEAGADRKANVTNYTDELTFTTLRKGNADPTVVFIAGAAAKLTTNLDWTNSFSRQDTHKIIFSIEIPLQENDALEDQKKTIARAQNRSSGEPSSVTPNSPAARAIQNLNEKYRRDYYLKLDEL</sequence>
<dbReference type="RefSeq" id="WP_075626473.1">
    <property type="nucleotide sequence ID" value="NZ_FOAM01000011.1"/>
</dbReference>
<evidence type="ECO:0000313" key="2">
    <source>
        <dbReference type="EMBL" id="OLP61440.1"/>
    </source>
</evidence>
<dbReference type="Proteomes" id="UP000186364">
    <property type="component" value="Unassembled WGS sequence"/>
</dbReference>
<dbReference type="EMBL" id="MKIP01000032">
    <property type="protein sequence ID" value="OLP61440.1"/>
    <property type="molecule type" value="Genomic_DNA"/>
</dbReference>
<dbReference type="AlphaFoldDB" id="A0A1Q9B0D7"/>
<dbReference type="PROSITE" id="PS51257">
    <property type="entry name" value="PROKAR_LIPOPROTEIN"/>
    <property type="match status" value="1"/>
</dbReference>
<reference evidence="2 3" key="1">
    <citation type="submission" date="2016-09" db="EMBL/GenBank/DDBJ databases">
        <title>Rhizobium sp. nov., a novel species isolated from the rice rhizosphere.</title>
        <authorList>
            <person name="Zhao J."/>
            <person name="Zhang X."/>
        </authorList>
    </citation>
    <scope>NUCLEOTIDE SEQUENCE [LARGE SCALE GENOMIC DNA]</scope>
    <source>
        <strain evidence="2 3">1.7048</strain>
    </source>
</reference>
<evidence type="ECO:0000256" key="1">
    <source>
        <dbReference type="SAM" id="SignalP"/>
    </source>
</evidence>
<feature type="chain" id="PRO_5010272452" description="Lipoprotein" evidence="1">
    <location>
        <begin position="24"/>
        <end position="327"/>
    </location>
</feature>
<keyword evidence="1" id="KW-0732">Signal</keyword>
<comment type="caution">
    <text evidence="2">The sequence shown here is derived from an EMBL/GenBank/DDBJ whole genome shotgun (WGS) entry which is preliminary data.</text>
</comment>
<dbReference type="OrthoDB" id="8441909at2"/>
<gene>
    <name evidence="2" type="ORF">BJF93_00435</name>
</gene>
<keyword evidence="3" id="KW-1185">Reference proteome</keyword>
<feature type="signal peptide" evidence="1">
    <location>
        <begin position="1"/>
        <end position="23"/>
    </location>
</feature>
<proteinExistence type="predicted"/>
<name>A0A1Q9B0D7_9HYPH</name>
<evidence type="ECO:0000313" key="3">
    <source>
        <dbReference type="Proteomes" id="UP000186364"/>
    </source>
</evidence>
<organism evidence="2 3">
    <name type="scientific">Xaviernesmea oryzae</name>
    <dbReference type="NCBI Taxonomy" id="464029"/>
    <lineage>
        <taxon>Bacteria</taxon>
        <taxon>Pseudomonadati</taxon>
        <taxon>Pseudomonadota</taxon>
        <taxon>Alphaproteobacteria</taxon>
        <taxon>Hyphomicrobiales</taxon>
        <taxon>Rhizobiaceae</taxon>
        <taxon>Rhizobium/Agrobacterium group</taxon>
        <taxon>Xaviernesmea</taxon>
    </lineage>
</organism>
<accession>A0A1Q9B0D7</accession>